<dbReference type="InterPro" id="IPR002816">
    <property type="entry name" value="TraB/PrgY/GumN_fam"/>
</dbReference>
<dbReference type="GO" id="GO:0016020">
    <property type="term" value="C:membrane"/>
    <property type="evidence" value="ECO:0007669"/>
    <property type="project" value="UniProtKB-SubCell"/>
</dbReference>
<evidence type="ECO:0000256" key="5">
    <source>
        <dbReference type="ARBA" id="ARBA00022692"/>
    </source>
</evidence>
<keyword evidence="8" id="KW-0378">Hydrolase</keyword>
<dbReference type="RefSeq" id="WP_160844287.1">
    <property type="nucleotide sequence ID" value="NZ_WVHT01000003.1"/>
</dbReference>
<keyword evidence="6" id="KW-0479">Metal-binding</keyword>
<evidence type="ECO:0000313" key="14">
    <source>
        <dbReference type="EMBL" id="MXV51120.1"/>
    </source>
</evidence>
<dbReference type="GO" id="GO:0006508">
    <property type="term" value="P:proteolysis"/>
    <property type="evidence" value="ECO:0007669"/>
    <property type="project" value="UniProtKB-KW"/>
</dbReference>
<feature type="chain" id="PRO_5029808363" description="TraB/GumN family protein" evidence="13">
    <location>
        <begin position="17"/>
        <end position="291"/>
    </location>
</feature>
<gene>
    <name evidence="14" type="ORF">GS399_09080</name>
</gene>
<protein>
    <recommendedName>
        <fullName evidence="16">TraB/GumN family protein</fullName>
    </recommendedName>
</protein>
<comment type="cofactor">
    <cofactor evidence="2">
        <name>Co(2+)</name>
        <dbReference type="ChEBI" id="CHEBI:48828"/>
    </cofactor>
</comment>
<keyword evidence="10" id="KW-0482">Metalloprotease</keyword>
<evidence type="ECO:0000313" key="15">
    <source>
        <dbReference type="Proteomes" id="UP000466586"/>
    </source>
</evidence>
<keyword evidence="5" id="KW-0812">Transmembrane</keyword>
<keyword evidence="12" id="KW-0325">Glycoprotein</keyword>
<dbReference type="PANTHER" id="PTHR31120">
    <property type="entry name" value="METALLOPROTEASE TIKI"/>
    <property type="match status" value="1"/>
</dbReference>
<evidence type="ECO:0000256" key="8">
    <source>
        <dbReference type="ARBA" id="ARBA00022801"/>
    </source>
</evidence>
<keyword evidence="11" id="KW-0472">Membrane</keyword>
<evidence type="ECO:0000256" key="3">
    <source>
        <dbReference type="ARBA" id="ARBA00004479"/>
    </source>
</evidence>
<evidence type="ECO:0000256" key="7">
    <source>
        <dbReference type="ARBA" id="ARBA00022729"/>
    </source>
</evidence>
<evidence type="ECO:0000256" key="13">
    <source>
        <dbReference type="SAM" id="SignalP"/>
    </source>
</evidence>
<feature type="signal peptide" evidence="13">
    <location>
        <begin position="1"/>
        <end position="16"/>
    </location>
</feature>
<reference evidence="14 15" key="1">
    <citation type="submission" date="2019-11" db="EMBL/GenBank/DDBJ databases">
        <title>Pedobacter sp. HMF7647 Genome sequencing and assembly.</title>
        <authorList>
            <person name="Kang H."/>
            <person name="Kim H."/>
            <person name="Joh K."/>
        </authorList>
    </citation>
    <scope>NUCLEOTIDE SEQUENCE [LARGE SCALE GENOMIC DNA]</scope>
    <source>
        <strain evidence="14 15">HMF7647</strain>
    </source>
</reference>
<dbReference type="InterPro" id="IPR040230">
    <property type="entry name" value="TIKI1/2-like"/>
</dbReference>
<evidence type="ECO:0008006" key="16">
    <source>
        <dbReference type="Google" id="ProtNLM"/>
    </source>
</evidence>
<dbReference type="GO" id="GO:0004222">
    <property type="term" value="F:metalloendopeptidase activity"/>
    <property type="evidence" value="ECO:0007669"/>
    <property type="project" value="TreeGrafter"/>
</dbReference>
<evidence type="ECO:0000256" key="11">
    <source>
        <dbReference type="ARBA" id="ARBA00023136"/>
    </source>
</evidence>
<evidence type="ECO:0000256" key="10">
    <source>
        <dbReference type="ARBA" id="ARBA00023049"/>
    </source>
</evidence>
<comment type="caution">
    <text evidence="14">The sequence shown here is derived from an EMBL/GenBank/DDBJ whole genome shotgun (WGS) entry which is preliminary data.</text>
</comment>
<evidence type="ECO:0000256" key="2">
    <source>
        <dbReference type="ARBA" id="ARBA00001941"/>
    </source>
</evidence>
<keyword evidence="15" id="KW-1185">Reference proteome</keyword>
<evidence type="ECO:0000256" key="9">
    <source>
        <dbReference type="ARBA" id="ARBA00022989"/>
    </source>
</evidence>
<dbReference type="GO" id="GO:0046872">
    <property type="term" value="F:metal ion binding"/>
    <property type="evidence" value="ECO:0007669"/>
    <property type="project" value="UniProtKB-KW"/>
</dbReference>
<accession>A0A7K1Y9L9</accession>
<comment type="cofactor">
    <cofactor evidence="1">
        <name>Mn(2+)</name>
        <dbReference type="ChEBI" id="CHEBI:29035"/>
    </cofactor>
</comment>
<name>A0A7K1Y9L9_9SPHI</name>
<comment type="subcellular location">
    <subcellularLocation>
        <location evidence="3">Membrane</location>
        <topology evidence="3">Single-pass type I membrane protein</topology>
    </subcellularLocation>
</comment>
<dbReference type="GO" id="GO:0030178">
    <property type="term" value="P:negative regulation of Wnt signaling pathway"/>
    <property type="evidence" value="ECO:0007669"/>
    <property type="project" value="InterPro"/>
</dbReference>
<keyword evidence="4" id="KW-0645">Protease</keyword>
<dbReference type="Proteomes" id="UP000466586">
    <property type="component" value="Unassembled WGS sequence"/>
</dbReference>
<dbReference type="PANTHER" id="PTHR31120:SF6">
    <property type="entry name" value="METALLOPROTEASE TIKI HOMOLOG"/>
    <property type="match status" value="1"/>
</dbReference>
<keyword evidence="9" id="KW-1133">Transmembrane helix</keyword>
<organism evidence="14 15">
    <name type="scientific">Hufsiella arboris</name>
    <dbReference type="NCBI Taxonomy" id="2695275"/>
    <lineage>
        <taxon>Bacteria</taxon>
        <taxon>Pseudomonadati</taxon>
        <taxon>Bacteroidota</taxon>
        <taxon>Sphingobacteriia</taxon>
        <taxon>Sphingobacteriales</taxon>
        <taxon>Sphingobacteriaceae</taxon>
        <taxon>Hufsiella</taxon>
    </lineage>
</organism>
<sequence>MKRFLTLIFFSLNAYATVYGQSNGSLLWQISGNKLTKASYLFGTYHLIGKDFIDTLPGVMNSFNKCEMVAGEIITEDQILMAQKMMPYIMANDSTLDKVLNPMEYRKLDHYIHDKTGAAASAYNFFKPAMVQYTLLVMSSPKTISDTNPPLDIYFQDHARQQNKTTVGFETLDEQAKLLFNSPITKQKDDLMRYIADSAKNDSAATQLFKSYQQQDIPKLEKLLADEDDMSPEDRTKLLSARNKKWMPKILNLLNNHSVFIAVGAGHLFGTDGLIELLQQKGYRVTPVNTK</sequence>
<keyword evidence="7 13" id="KW-0732">Signal</keyword>
<evidence type="ECO:0000256" key="6">
    <source>
        <dbReference type="ARBA" id="ARBA00022723"/>
    </source>
</evidence>
<dbReference type="AlphaFoldDB" id="A0A7K1Y9L9"/>
<evidence type="ECO:0000256" key="12">
    <source>
        <dbReference type="ARBA" id="ARBA00023180"/>
    </source>
</evidence>
<dbReference type="Pfam" id="PF01963">
    <property type="entry name" value="TraB_PrgY_gumN"/>
    <property type="match status" value="1"/>
</dbReference>
<dbReference type="CDD" id="cd14789">
    <property type="entry name" value="Tiki"/>
    <property type="match status" value="1"/>
</dbReference>
<evidence type="ECO:0000256" key="4">
    <source>
        <dbReference type="ARBA" id="ARBA00022670"/>
    </source>
</evidence>
<dbReference type="EMBL" id="WVHT01000003">
    <property type="protein sequence ID" value="MXV51120.1"/>
    <property type="molecule type" value="Genomic_DNA"/>
</dbReference>
<evidence type="ECO:0000256" key="1">
    <source>
        <dbReference type="ARBA" id="ARBA00001936"/>
    </source>
</evidence>
<proteinExistence type="predicted"/>